<keyword evidence="1" id="KW-0732">Signal</keyword>
<accession>A0ABM5L3P0</accession>
<keyword evidence="3" id="KW-1185">Reference proteome</keyword>
<feature type="signal peptide" evidence="1">
    <location>
        <begin position="1"/>
        <end position="23"/>
    </location>
</feature>
<dbReference type="RefSeq" id="XP_050517045.1">
    <property type="nucleotide sequence ID" value="XM_050661088.1"/>
</dbReference>
<feature type="chain" id="PRO_5045040266" evidence="1">
    <location>
        <begin position="24"/>
        <end position="138"/>
    </location>
</feature>
<evidence type="ECO:0000313" key="3">
    <source>
        <dbReference type="Proteomes" id="UP001652700"/>
    </source>
</evidence>
<proteinExistence type="predicted"/>
<dbReference type="EnsemblMetazoa" id="XM_050661088.1">
    <property type="protein sequence ID" value="XP_050517045.1"/>
    <property type="gene ID" value="LOC126891818"/>
</dbReference>
<organism evidence="2 3">
    <name type="scientific">Diabrotica virgifera virgifera</name>
    <name type="common">western corn rootworm</name>
    <dbReference type="NCBI Taxonomy" id="50390"/>
    <lineage>
        <taxon>Eukaryota</taxon>
        <taxon>Metazoa</taxon>
        <taxon>Ecdysozoa</taxon>
        <taxon>Arthropoda</taxon>
        <taxon>Hexapoda</taxon>
        <taxon>Insecta</taxon>
        <taxon>Pterygota</taxon>
        <taxon>Neoptera</taxon>
        <taxon>Endopterygota</taxon>
        <taxon>Coleoptera</taxon>
        <taxon>Polyphaga</taxon>
        <taxon>Cucujiformia</taxon>
        <taxon>Chrysomeloidea</taxon>
        <taxon>Chrysomelidae</taxon>
        <taxon>Galerucinae</taxon>
        <taxon>Diabroticina</taxon>
        <taxon>Diabroticites</taxon>
        <taxon>Diabrotica</taxon>
    </lineage>
</organism>
<dbReference type="GeneID" id="126891818"/>
<dbReference type="Proteomes" id="UP001652700">
    <property type="component" value="Unplaced"/>
</dbReference>
<reference evidence="2" key="1">
    <citation type="submission" date="2025-05" db="UniProtKB">
        <authorList>
            <consortium name="EnsemblMetazoa"/>
        </authorList>
    </citation>
    <scope>IDENTIFICATION</scope>
</reference>
<name>A0ABM5L3P0_DIAVI</name>
<evidence type="ECO:0000256" key="1">
    <source>
        <dbReference type="SAM" id="SignalP"/>
    </source>
</evidence>
<protein>
    <submittedName>
        <fullName evidence="2">Uncharacterized protein</fullName>
    </submittedName>
</protein>
<sequence>MAFHHVVSFCTIMVIWHILLTNAQESLEKKDSYMLPDRTRDLLRSRKISQRAFQNMDLLVARSFGKRASDCSGGMCGKRIPEFSGARLYGKRNTDMDQLKCLFIECDREEIENTLRNMDYANSRYNKYRRNQDIVLPD</sequence>
<evidence type="ECO:0000313" key="2">
    <source>
        <dbReference type="EnsemblMetazoa" id="XP_050517045.1"/>
    </source>
</evidence>